<feature type="region of interest" description="Disordered" evidence="1">
    <location>
        <begin position="36"/>
        <end position="73"/>
    </location>
</feature>
<protein>
    <submittedName>
        <fullName evidence="2">Uncharacterized protein</fullName>
    </submittedName>
</protein>
<comment type="caution">
    <text evidence="2">The sequence shown here is derived from an EMBL/GenBank/DDBJ whole genome shotgun (WGS) entry which is preliminary data.</text>
</comment>
<evidence type="ECO:0000313" key="3">
    <source>
        <dbReference type="Proteomes" id="UP000222564"/>
    </source>
</evidence>
<dbReference type="EMBL" id="AWQQ01000027">
    <property type="protein sequence ID" value="PHJ39270.1"/>
    <property type="molecule type" value="Genomic_DNA"/>
</dbReference>
<name>A0A2C6LKZ8_9FIRM</name>
<evidence type="ECO:0000256" key="1">
    <source>
        <dbReference type="SAM" id="MobiDB-lite"/>
    </source>
</evidence>
<dbReference type="Proteomes" id="UP000222564">
    <property type="component" value="Unassembled WGS sequence"/>
</dbReference>
<keyword evidence="3" id="KW-1185">Reference proteome</keyword>
<evidence type="ECO:0000313" key="2">
    <source>
        <dbReference type="EMBL" id="PHJ39270.1"/>
    </source>
</evidence>
<proteinExistence type="predicted"/>
<organism evidence="2 3">
    <name type="scientific">Desulforamulus profundi</name>
    <dbReference type="NCBI Taxonomy" id="1383067"/>
    <lineage>
        <taxon>Bacteria</taxon>
        <taxon>Bacillati</taxon>
        <taxon>Bacillota</taxon>
        <taxon>Clostridia</taxon>
        <taxon>Eubacteriales</taxon>
        <taxon>Peptococcaceae</taxon>
        <taxon>Desulforamulus</taxon>
    </lineage>
</organism>
<feature type="compositionally biased region" description="Polar residues" evidence="1">
    <location>
        <begin position="36"/>
        <end position="48"/>
    </location>
</feature>
<accession>A0A2C6LKZ8</accession>
<gene>
    <name evidence="2" type="ORF">P378_04775</name>
</gene>
<dbReference type="RefSeq" id="WP_238472866.1">
    <property type="nucleotide sequence ID" value="NZ_AWQQ01000027.1"/>
</dbReference>
<dbReference type="AlphaFoldDB" id="A0A2C6LKZ8"/>
<sequence length="73" mass="7747">MQKTLGYVLIGALFMSAAAFWPIGLGQADETNKVTVPQTPKQSATADNSIKIPLRPELAQINPAPMSPGENLP</sequence>
<reference evidence="2 3" key="1">
    <citation type="submission" date="2013-09" db="EMBL/GenBank/DDBJ databases">
        <title>Biodegradation of hydrocarbons in the deep terrestrial subsurface : characterization of a microbial consortium composed of two Desulfotomaculum species originating from a deep geological formation.</title>
        <authorList>
            <person name="Aullo T."/>
            <person name="Berlendis S."/>
            <person name="Lascourreges J.-F."/>
            <person name="Dessort D."/>
            <person name="Saint-Laurent S."/>
            <person name="Schraauwers B."/>
            <person name="Mas J."/>
            <person name="Magot M."/>
            <person name="Ranchou-Peyruse A."/>
        </authorList>
    </citation>
    <scope>NUCLEOTIDE SEQUENCE [LARGE SCALE GENOMIC DNA]</scope>
    <source>
        <strain evidence="2 3">Bs107</strain>
    </source>
</reference>